<gene>
    <name evidence="1" type="ORF">CANTADRAFT_36089</name>
</gene>
<sequence length="123" mass="14252">RPTFRDLLKTPVFKSLFLTFVFGTVVVDVMKGRRALEEIKSNHEAKFGILEDVIAKLKNGEKVDIARELKLAKTLSTKEQRENDIEVDEQIENWFKMLDNDNVKPEKEELDAQVHLTVEPQVE</sequence>
<evidence type="ECO:0000313" key="2">
    <source>
        <dbReference type="Proteomes" id="UP000094285"/>
    </source>
</evidence>
<feature type="non-terminal residue" evidence="1">
    <location>
        <position position="123"/>
    </location>
</feature>
<dbReference type="Proteomes" id="UP000094285">
    <property type="component" value="Unassembled WGS sequence"/>
</dbReference>
<dbReference type="RefSeq" id="XP_020063335.1">
    <property type="nucleotide sequence ID" value="XM_020208664.1"/>
</dbReference>
<reference evidence="2" key="1">
    <citation type="submission" date="2016-05" db="EMBL/GenBank/DDBJ databases">
        <title>Comparative genomics of biotechnologically important yeasts.</title>
        <authorList>
            <consortium name="DOE Joint Genome Institute"/>
            <person name="Riley R."/>
            <person name="Haridas S."/>
            <person name="Wolfe K.H."/>
            <person name="Lopes M.R."/>
            <person name="Hittinger C.T."/>
            <person name="Goker M."/>
            <person name="Salamov A."/>
            <person name="Wisecaver J."/>
            <person name="Long T.M."/>
            <person name="Aerts A.L."/>
            <person name="Barry K."/>
            <person name="Choi C."/>
            <person name="Clum A."/>
            <person name="Coughlan A.Y."/>
            <person name="Deshpande S."/>
            <person name="Douglass A.P."/>
            <person name="Hanson S.J."/>
            <person name="Klenk H.-P."/>
            <person name="Labutti K."/>
            <person name="Lapidus A."/>
            <person name="Lindquist E."/>
            <person name="Lipzen A."/>
            <person name="Meier-Kolthoff J.P."/>
            <person name="Ohm R.A."/>
            <person name="Otillar R.P."/>
            <person name="Pangilinan J."/>
            <person name="Peng Y."/>
            <person name="Rokas A."/>
            <person name="Rosa C.A."/>
            <person name="Scheuner C."/>
            <person name="Sibirny A.A."/>
            <person name="Slot J.C."/>
            <person name="Stielow J.B."/>
            <person name="Sun H."/>
            <person name="Kurtzman C.P."/>
            <person name="Blackwell M."/>
            <person name="Grigoriev I.V."/>
            <person name="Jeffries T.W."/>
        </authorList>
    </citation>
    <scope>NUCLEOTIDE SEQUENCE [LARGE SCALE GENOMIC DNA]</scope>
    <source>
        <strain evidence="2">NRRL Y-17324</strain>
    </source>
</reference>
<keyword evidence="2" id="KW-1185">Reference proteome</keyword>
<feature type="non-terminal residue" evidence="1">
    <location>
        <position position="1"/>
    </location>
</feature>
<protein>
    <submittedName>
        <fullName evidence="1">Uncharacterized protein</fullName>
    </submittedName>
</protein>
<organism evidence="1 2">
    <name type="scientific">Suhomyces tanzawaensis NRRL Y-17324</name>
    <dbReference type="NCBI Taxonomy" id="984487"/>
    <lineage>
        <taxon>Eukaryota</taxon>
        <taxon>Fungi</taxon>
        <taxon>Dikarya</taxon>
        <taxon>Ascomycota</taxon>
        <taxon>Saccharomycotina</taxon>
        <taxon>Pichiomycetes</taxon>
        <taxon>Debaryomycetaceae</taxon>
        <taxon>Suhomyces</taxon>
    </lineage>
</organism>
<dbReference type="InterPro" id="IPR035213">
    <property type="entry name" value="DUF5321"/>
</dbReference>
<dbReference type="Pfam" id="PF17254">
    <property type="entry name" value="DUF5321"/>
    <property type="match status" value="1"/>
</dbReference>
<proteinExistence type="predicted"/>
<dbReference type="OrthoDB" id="2253354at2759"/>
<dbReference type="EMBL" id="KV453914">
    <property type="protein sequence ID" value="ODV78213.1"/>
    <property type="molecule type" value="Genomic_DNA"/>
</dbReference>
<dbReference type="AlphaFoldDB" id="A0A1E4SFD5"/>
<name>A0A1E4SFD5_9ASCO</name>
<dbReference type="GeneID" id="30982801"/>
<evidence type="ECO:0000313" key="1">
    <source>
        <dbReference type="EMBL" id="ODV78213.1"/>
    </source>
</evidence>
<accession>A0A1E4SFD5</accession>